<organism evidence="2 3">
    <name type="scientific">Blattamonas nauphoetae</name>
    <dbReference type="NCBI Taxonomy" id="2049346"/>
    <lineage>
        <taxon>Eukaryota</taxon>
        <taxon>Metamonada</taxon>
        <taxon>Preaxostyla</taxon>
        <taxon>Oxymonadida</taxon>
        <taxon>Blattamonas</taxon>
    </lineage>
</organism>
<keyword evidence="3" id="KW-1185">Reference proteome</keyword>
<name>A0ABQ9XQM2_9EUKA</name>
<proteinExistence type="predicted"/>
<evidence type="ECO:0000313" key="3">
    <source>
        <dbReference type="Proteomes" id="UP001281761"/>
    </source>
</evidence>
<evidence type="ECO:0000256" key="1">
    <source>
        <dbReference type="SAM" id="MobiDB-lite"/>
    </source>
</evidence>
<reference evidence="2 3" key="1">
    <citation type="journal article" date="2022" name="bioRxiv">
        <title>Genomics of Preaxostyla Flagellates Illuminates Evolutionary Transitions and the Path Towards Mitochondrial Loss.</title>
        <authorList>
            <person name="Novak L.V.F."/>
            <person name="Treitli S.C."/>
            <person name="Pyrih J."/>
            <person name="Halakuc P."/>
            <person name="Pipaliya S.V."/>
            <person name="Vacek V."/>
            <person name="Brzon O."/>
            <person name="Soukal P."/>
            <person name="Eme L."/>
            <person name="Dacks J.B."/>
            <person name="Karnkowska A."/>
            <person name="Elias M."/>
            <person name="Hampl V."/>
        </authorList>
    </citation>
    <scope>NUCLEOTIDE SEQUENCE [LARGE SCALE GENOMIC DNA]</scope>
    <source>
        <strain evidence="2">NAU3</strain>
        <tissue evidence="2">Gut</tissue>
    </source>
</reference>
<sequence>MSDHISISLNTRLTGSVECGGSNTDQYALSSKIQSKSLSLFTKEFMRGKDELPWTSLMEWFIEAAIGVALFRKHNRSAPPLIFENIRIDGSSTILIDPSSTRQEQHSNVGSLASDFSTISSFFLDIHRTLDQTKRLILPLDHSIDAVCSRILVALLEHFIASGDLILPHSSPHDHFQYFLDFYDGCFTTNPSIIFSLTEPLAQLFCLSVLSPSNRDHFVPTPNSFLRGSDVAKSEQLLKAVDKVKETRSLDVVRNLHFDWEEWVTMMEMVEKGVTALTDLSFLQSHCFRRILEALQAKHQNRANPPQSKESCQVESSSEVLQTTLPFRSDSSLHFISSLSTETQLPSQHSSSFSGTKHSSYSSDTQIHSSPQSPHLNQLPSRDASILHSLEILIVIHSLLSKPQLDSFPWKLREEFTPETELEILFFPTNVPISLDERFGPSMFDETDIKTMVLSLTRCLKVIVTTQSLQCIDDLHSFLSLLIAGLHHTHKTIAAMCFHLFQQIINFLPVLDPRADQFRTLRNAFRDGTQFEQRALLNLWRTWFDPQTKGTTGQSMRVVDFDFDGFLVADLTKTPLFNDACLHVLRICSSRDASMARQWKSDFIFKFEKNHRVLYRLAGQPGPWSNQFESGHHLSRQHIFFAEEMSVHHGFDFPSALTERITIDLSISPHMLSKYINPATFLNHTSIAPKHRHSFFPMDLIFERYFRDNPTAFFGRSPDLTICSMRKFLNTPLVGLHSLLIRSIPLHFNEQTLAGFFNIFGDVMRQEINFNEYHSLYTSFPPPRLLDILVSSPHLIRANKSIWEGFMLPVWGLCGSVAPFGACSSLAKVFKMLAPFDTNPNELELMLLAMIGNVVVSLHWLSIPADFDSPLICHLPSLAGAQRGVLQKLFSRSGTPSLVAPYLARLVFKSPPRGVNDIAKFYEHLITLSFSVRSSQFKIPLHAHLSRFLFSPFPTVVSAAFEFFHRFVSFSSDTVRMKLLKFNLFDDVVFAVSCSSFLDDYEKGIAVIGILLDTIRRDNLKRRMRAFDFYRGQNAQSRS</sequence>
<feature type="region of interest" description="Disordered" evidence="1">
    <location>
        <begin position="345"/>
        <end position="378"/>
    </location>
</feature>
<feature type="compositionally biased region" description="Low complexity" evidence="1">
    <location>
        <begin position="347"/>
        <end position="363"/>
    </location>
</feature>
<feature type="compositionally biased region" description="Polar residues" evidence="1">
    <location>
        <begin position="364"/>
        <end position="378"/>
    </location>
</feature>
<comment type="caution">
    <text evidence="2">The sequence shown here is derived from an EMBL/GenBank/DDBJ whole genome shotgun (WGS) entry which is preliminary data.</text>
</comment>
<protein>
    <submittedName>
        <fullName evidence="2">Uncharacterized protein</fullName>
    </submittedName>
</protein>
<accession>A0ABQ9XQM2</accession>
<dbReference type="Proteomes" id="UP001281761">
    <property type="component" value="Unassembled WGS sequence"/>
</dbReference>
<gene>
    <name evidence="2" type="ORF">BLNAU_11252</name>
</gene>
<dbReference type="EMBL" id="JARBJD010000086">
    <property type="protein sequence ID" value="KAK2953849.1"/>
    <property type="molecule type" value="Genomic_DNA"/>
</dbReference>
<evidence type="ECO:0000313" key="2">
    <source>
        <dbReference type="EMBL" id="KAK2953849.1"/>
    </source>
</evidence>